<dbReference type="EMBL" id="JBBWWQ010000012">
    <property type="protein sequence ID" value="KAK8934793.1"/>
    <property type="molecule type" value="Genomic_DNA"/>
</dbReference>
<evidence type="ECO:0000313" key="1">
    <source>
        <dbReference type="EMBL" id="KAK8934793.1"/>
    </source>
</evidence>
<name>A0AAP0BAT1_9ASPA</name>
<keyword evidence="2" id="KW-1185">Reference proteome</keyword>
<gene>
    <name evidence="1" type="ORF">KSP39_PZI015152</name>
</gene>
<dbReference type="Proteomes" id="UP001418222">
    <property type="component" value="Unassembled WGS sequence"/>
</dbReference>
<comment type="caution">
    <text evidence="1">The sequence shown here is derived from an EMBL/GenBank/DDBJ whole genome shotgun (WGS) entry which is preliminary data.</text>
</comment>
<accession>A0AAP0BAT1</accession>
<sequence length="51" mass="5906">MELKFSGAKRTDDFVIRLGDQDIFRSECFKYLGSIVQKDGGIDKDVTHRIR</sequence>
<dbReference type="AlphaFoldDB" id="A0AAP0BAT1"/>
<proteinExistence type="predicted"/>
<protein>
    <submittedName>
        <fullName evidence="1">Uncharacterized protein</fullName>
    </submittedName>
</protein>
<evidence type="ECO:0000313" key="2">
    <source>
        <dbReference type="Proteomes" id="UP001418222"/>
    </source>
</evidence>
<reference evidence="1 2" key="1">
    <citation type="journal article" date="2022" name="Nat. Plants">
        <title>Genomes of leafy and leafless Platanthera orchids illuminate the evolution of mycoheterotrophy.</title>
        <authorList>
            <person name="Li M.H."/>
            <person name="Liu K.W."/>
            <person name="Li Z."/>
            <person name="Lu H.C."/>
            <person name="Ye Q.L."/>
            <person name="Zhang D."/>
            <person name="Wang J.Y."/>
            <person name="Li Y.F."/>
            <person name="Zhong Z.M."/>
            <person name="Liu X."/>
            <person name="Yu X."/>
            <person name="Liu D.K."/>
            <person name="Tu X.D."/>
            <person name="Liu B."/>
            <person name="Hao Y."/>
            <person name="Liao X.Y."/>
            <person name="Jiang Y.T."/>
            <person name="Sun W.H."/>
            <person name="Chen J."/>
            <person name="Chen Y.Q."/>
            <person name="Ai Y."/>
            <person name="Zhai J.W."/>
            <person name="Wu S.S."/>
            <person name="Zhou Z."/>
            <person name="Hsiao Y.Y."/>
            <person name="Wu W.L."/>
            <person name="Chen Y.Y."/>
            <person name="Lin Y.F."/>
            <person name="Hsu J.L."/>
            <person name="Li C.Y."/>
            <person name="Wang Z.W."/>
            <person name="Zhao X."/>
            <person name="Zhong W.Y."/>
            <person name="Ma X.K."/>
            <person name="Ma L."/>
            <person name="Huang J."/>
            <person name="Chen G.Z."/>
            <person name="Huang M.Z."/>
            <person name="Huang L."/>
            <person name="Peng D.H."/>
            <person name="Luo Y.B."/>
            <person name="Zou S.Q."/>
            <person name="Chen S.P."/>
            <person name="Lan S."/>
            <person name="Tsai W.C."/>
            <person name="Van de Peer Y."/>
            <person name="Liu Z.J."/>
        </authorList>
    </citation>
    <scope>NUCLEOTIDE SEQUENCE [LARGE SCALE GENOMIC DNA]</scope>
    <source>
        <strain evidence="1">Lor287</strain>
    </source>
</reference>
<organism evidence="1 2">
    <name type="scientific">Platanthera zijinensis</name>
    <dbReference type="NCBI Taxonomy" id="2320716"/>
    <lineage>
        <taxon>Eukaryota</taxon>
        <taxon>Viridiplantae</taxon>
        <taxon>Streptophyta</taxon>
        <taxon>Embryophyta</taxon>
        <taxon>Tracheophyta</taxon>
        <taxon>Spermatophyta</taxon>
        <taxon>Magnoliopsida</taxon>
        <taxon>Liliopsida</taxon>
        <taxon>Asparagales</taxon>
        <taxon>Orchidaceae</taxon>
        <taxon>Orchidoideae</taxon>
        <taxon>Orchideae</taxon>
        <taxon>Orchidinae</taxon>
        <taxon>Platanthera</taxon>
    </lineage>
</organism>